<dbReference type="InterPro" id="IPR004506">
    <property type="entry name" value="MnmA-like"/>
</dbReference>
<dbReference type="Proteomes" id="UP000013827">
    <property type="component" value="Unassembled WGS sequence"/>
</dbReference>
<evidence type="ECO:0000313" key="14">
    <source>
        <dbReference type="EnsemblProtists" id="EOD10620"/>
    </source>
</evidence>
<dbReference type="OMA" id="PFYVWDL"/>
<dbReference type="EC" id="2.8.1.14" evidence="3"/>
<dbReference type="AlphaFoldDB" id="A0A0D3IH85"/>
<keyword evidence="7" id="KW-0547">Nucleotide-binding</keyword>
<keyword evidence="6" id="KW-0819">tRNA processing</keyword>
<sequence>MFRSRVLCVGRRGGRRLATVAVGVSGGVDSSVAALLLKRQGHDVVGVHMSNWDHAEEGTDGECAEREREDARRVCERLGIGFHAVSFVREYWSDVFEPFVAGIARGATLNPDVACNRHIKFDRFTAHALALGADWAATGHYARVAHSEAGGSALLTAVDADKDQTYFLAAVPQASLRRSLFPLGELRKREVRALAAAAELHTAGKRESMGICFVGKRRFRDFIRSYLPPQRPGPLVCVESGRVLGTHQGVSLYTHGQRARVGGLGGRWYVAEKCLETDTLFMCEGAAHPALLTHTLEVGEAAWISGSPPGQLDSRASPSALACSARVRHRAPAIPCSVAATEPPPPPQYTARFATPVNIAVGQTVALYDGCRCLGGAQVIARGPSLHEQGKEAGAAAAARGAASVGRGAPGCLQATVCE</sequence>
<evidence type="ECO:0000256" key="10">
    <source>
        <dbReference type="ARBA" id="ARBA00023157"/>
    </source>
</evidence>
<feature type="domain" description="tRNA-specific 2-thiouridylase MnmA-like central" evidence="13">
    <location>
        <begin position="220"/>
        <end position="283"/>
    </location>
</feature>
<comment type="function">
    <text evidence="1">Catalyzes the 2-thiolation of uridine at the wobble position (U34) of mitochondrial tRNA(Lys), tRNA(Glu) and tRNA(Gln). Required for the formation of 5-taurinomethyl-2-thiouridine (tm5s2U) of mitochondrial tRNA(Lys), tRNA(Glu), and tRNA(Gln) at the wobble position. ATP is required to activate the C2 atom of the wobble base.</text>
</comment>
<protein>
    <recommendedName>
        <fullName evidence="3">tRNA-5-taurinomethyluridine 2-sulfurtransferase</fullName>
        <ecNumber evidence="3">2.8.1.14</ecNumber>
    </recommendedName>
</protein>
<dbReference type="GO" id="GO:0005524">
    <property type="term" value="F:ATP binding"/>
    <property type="evidence" value="ECO:0007669"/>
    <property type="project" value="UniProtKB-KW"/>
</dbReference>
<dbReference type="GeneID" id="17256855"/>
<evidence type="ECO:0000313" key="15">
    <source>
        <dbReference type="Proteomes" id="UP000013827"/>
    </source>
</evidence>
<dbReference type="InterPro" id="IPR023382">
    <property type="entry name" value="MnmA-like_central_sf"/>
</dbReference>
<evidence type="ECO:0000256" key="1">
    <source>
        <dbReference type="ARBA" id="ARBA00003986"/>
    </source>
</evidence>
<dbReference type="RefSeq" id="XP_005763049.1">
    <property type="nucleotide sequence ID" value="XM_005762992.1"/>
</dbReference>
<keyword evidence="10" id="KW-1015">Disulfide bond</keyword>
<evidence type="ECO:0000256" key="8">
    <source>
        <dbReference type="ARBA" id="ARBA00022840"/>
    </source>
</evidence>
<dbReference type="Gene3D" id="2.40.30.10">
    <property type="entry name" value="Translation factors"/>
    <property type="match status" value="1"/>
</dbReference>
<dbReference type="PaxDb" id="2903-EOD10620"/>
<organism evidence="14 15">
    <name type="scientific">Emiliania huxleyi (strain CCMP1516)</name>
    <dbReference type="NCBI Taxonomy" id="280463"/>
    <lineage>
        <taxon>Eukaryota</taxon>
        <taxon>Haptista</taxon>
        <taxon>Haptophyta</taxon>
        <taxon>Prymnesiophyceae</taxon>
        <taxon>Isochrysidales</taxon>
        <taxon>Noelaerhabdaceae</taxon>
        <taxon>Emiliania</taxon>
    </lineage>
</organism>
<comment type="catalytic activity">
    <reaction evidence="11">
        <text>5-taurinomethyluridine(34) in tRNA + S-sulfanyl-L-cysteinyl-[protein] + AH2 + ATP = 5-taurinomethyl-2-thiouridine(34) in tRNA + L-cysteinyl-[protein] + A + AMP + diphosphate + H(+)</text>
        <dbReference type="Rhea" id="RHEA:47040"/>
        <dbReference type="Rhea" id="RHEA-COMP:10131"/>
        <dbReference type="Rhea" id="RHEA-COMP:11726"/>
        <dbReference type="Rhea" id="RHEA-COMP:11732"/>
        <dbReference type="Rhea" id="RHEA-COMP:11733"/>
        <dbReference type="ChEBI" id="CHEBI:13193"/>
        <dbReference type="ChEBI" id="CHEBI:15378"/>
        <dbReference type="ChEBI" id="CHEBI:17499"/>
        <dbReference type="ChEBI" id="CHEBI:29950"/>
        <dbReference type="ChEBI" id="CHEBI:30616"/>
        <dbReference type="ChEBI" id="CHEBI:33019"/>
        <dbReference type="ChEBI" id="CHEBI:61963"/>
        <dbReference type="ChEBI" id="CHEBI:87171"/>
        <dbReference type="ChEBI" id="CHEBI:87172"/>
        <dbReference type="ChEBI" id="CHEBI:456215"/>
        <dbReference type="EC" id="2.8.1.14"/>
    </reaction>
</comment>
<dbReference type="Pfam" id="PF03054">
    <property type="entry name" value="tRNA_Me_trans"/>
    <property type="match status" value="1"/>
</dbReference>
<evidence type="ECO:0000259" key="12">
    <source>
        <dbReference type="Pfam" id="PF20258"/>
    </source>
</evidence>
<dbReference type="GO" id="GO:0061708">
    <property type="term" value="F:tRNA-5-taurinomethyluridine 2-sulfurtransferase"/>
    <property type="evidence" value="ECO:0007669"/>
    <property type="project" value="UniProtKB-EC"/>
</dbReference>
<keyword evidence="15" id="KW-1185">Reference proteome</keyword>
<dbReference type="eggNOG" id="KOG2805">
    <property type="taxonomic scope" value="Eukaryota"/>
</dbReference>
<evidence type="ECO:0000259" key="13">
    <source>
        <dbReference type="Pfam" id="PF20259"/>
    </source>
</evidence>
<keyword evidence="8" id="KW-0067">ATP-binding</keyword>
<dbReference type="GO" id="GO:0000049">
    <property type="term" value="F:tRNA binding"/>
    <property type="evidence" value="ECO:0007669"/>
    <property type="project" value="UniProtKB-KW"/>
</dbReference>
<dbReference type="PANTHER" id="PTHR11933">
    <property type="entry name" value="TRNA 5-METHYLAMINOMETHYL-2-THIOURIDYLATE -METHYLTRANSFERASE"/>
    <property type="match status" value="1"/>
</dbReference>
<evidence type="ECO:0000256" key="9">
    <source>
        <dbReference type="ARBA" id="ARBA00022884"/>
    </source>
</evidence>
<dbReference type="HOGENOM" id="CLU_035188_1_2_1"/>
<dbReference type="EnsemblProtists" id="EOD10620">
    <property type="protein sequence ID" value="EOD10620"/>
    <property type="gene ID" value="EMIHUDRAFT_437795"/>
</dbReference>
<dbReference type="Pfam" id="PF20258">
    <property type="entry name" value="tRNA_Me_trans_C"/>
    <property type="match status" value="1"/>
</dbReference>
<evidence type="ECO:0000256" key="4">
    <source>
        <dbReference type="ARBA" id="ARBA00022555"/>
    </source>
</evidence>
<dbReference type="Pfam" id="PF20259">
    <property type="entry name" value="tRNA_Me_trans_M"/>
    <property type="match status" value="1"/>
</dbReference>
<keyword evidence="9" id="KW-0694">RNA-binding</keyword>
<dbReference type="STRING" id="2903.R1D847"/>
<evidence type="ECO:0000256" key="3">
    <source>
        <dbReference type="ARBA" id="ARBA00011953"/>
    </source>
</evidence>
<dbReference type="CDD" id="cd01998">
    <property type="entry name" value="MnmA_TRMU-like"/>
    <property type="match status" value="1"/>
</dbReference>
<feature type="domain" description="tRNA-specific 2-thiouridylase MnmA-like C-terminal" evidence="12">
    <location>
        <begin position="294"/>
        <end position="378"/>
    </location>
</feature>
<proteinExistence type="inferred from homology"/>
<dbReference type="FunFam" id="3.40.50.620:FF:000115">
    <property type="entry name" value="tRNA-specific 2-thiouridylase MnmA"/>
    <property type="match status" value="1"/>
</dbReference>
<dbReference type="SUPFAM" id="SSF52402">
    <property type="entry name" value="Adenine nucleotide alpha hydrolases-like"/>
    <property type="match status" value="1"/>
</dbReference>
<dbReference type="NCBIfam" id="NF001138">
    <property type="entry name" value="PRK00143.1"/>
    <property type="match status" value="1"/>
</dbReference>
<evidence type="ECO:0000256" key="2">
    <source>
        <dbReference type="ARBA" id="ARBA00006191"/>
    </source>
</evidence>
<evidence type="ECO:0000256" key="5">
    <source>
        <dbReference type="ARBA" id="ARBA00022679"/>
    </source>
</evidence>
<evidence type="ECO:0000256" key="6">
    <source>
        <dbReference type="ARBA" id="ARBA00022694"/>
    </source>
</evidence>
<dbReference type="NCBIfam" id="TIGR00420">
    <property type="entry name" value="trmU"/>
    <property type="match status" value="1"/>
</dbReference>
<dbReference type="Gene3D" id="3.40.50.620">
    <property type="entry name" value="HUPs"/>
    <property type="match status" value="1"/>
</dbReference>
<dbReference type="PANTHER" id="PTHR11933:SF5">
    <property type="entry name" value="MITOCHONDRIAL TRNA-SPECIFIC 2-THIOURIDYLASE 1"/>
    <property type="match status" value="1"/>
</dbReference>
<dbReference type="HAMAP" id="MF_00144">
    <property type="entry name" value="tRNA_thiouridyl_MnmA"/>
    <property type="match status" value="1"/>
</dbReference>
<accession>A0A0D3IH85</accession>
<dbReference type="InterPro" id="IPR014729">
    <property type="entry name" value="Rossmann-like_a/b/a_fold"/>
</dbReference>
<name>A0A0D3IH85_EMIH1</name>
<dbReference type="GO" id="GO:0002143">
    <property type="term" value="P:tRNA wobble position uridine thiolation"/>
    <property type="evidence" value="ECO:0007669"/>
    <property type="project" value="TreeGrafter"/>
</dbReference>
<dbReference type="KEGG" id="ehx:EMIHUDRAFT_437795"/>
<comment type="similarity">
    <text evidence="2">Belongs to the MnmA/TRMU family.</text>
</comment>
<dbReference type="InterPro" id="IPR046885">
    <property type="entry name" value="MnmA-like_C"/>
</dbReference>
<evidence type="ECO:0000256" key="7">
    <source>
        <dbReference type="ARBA" id="ARBA00022741"/>
    </source>
</evidence>
<keyword evidence="5" id="KW-0808">Transferase</keyword>
<dbReference type="InterPro" id="IPR046884">
    <property type="entry name" value="MnmA-like_central"/>
</dbReference>
<evidence type="ECO:0000256" key="11">
    <source>
        <dbReference type="ARBA" id="ARBA00049564"/>
    </source>
</evidence>
<dbReference type="Gene3D" id="2.30.30.280">
    <property type="entry name" value="Adenine nucleotide alpha hydrolases-like domains"/>
    <property type="match status" value="1"/>
</dbReference>
<reference evidence="14" key="2">
    <citation type="submission" date="2024-10" db="UniProtKB">
        <authorList>
            <consortium name="EnsemblProtists"/>
        </authorList>
    </citation>
    <scope>IDENTIFICATION</scope>
</reference>
<reference evidence="15" key="1">
    <citation type="journal article" date="2013" name="Nature">
        <title>Pan genome of the phytoplankton Emiliania underpins its global distribution.</title>
        <authorList>
            <person name="Read B.A."/>
            <person name="Kegel J."/>
            <person name="Klute M.J."/>
            <person name="Kuo A."/>
            <person name="Lefebvre S.C."/>
            <person name="Maumus F."/>
            <person name="Mayer C."/>
            <person name="Miller J."/>
            <person name="Monier A."/>
            <person name="Salamov A."/>
            <person name="Young J."/>
            <person name="Aguilar M."/>
            <person name="Claverie J.M."/>
            <person name="Frickenhaus S."/>
            <person name="Gonzalez K."/>
            <person name="Herman E.K."/>
            <person name="Lin Y.C."/>
            <person name="Napier J."/>
            <person name="Ogata H."/>
            <person name="Sarno A.F."/>
            <person name="Shmutz J."/>
            <person name="Schroeder D."/>
            <person name="de Vargas C."/>
            <person name="Verret F."/>
            <person name="von Dassow P."/>
            <person name="Valentin K."/>
            <person name="Van de Peer Y."/>
            <person name="Wheeler G."/>
            <person name="Dacks J.B."/>
            <person name="Delwiche C.F."/>
            <person name="Dyhrman S.T."/>
            <person name="Glockner G."/>
            <person name="John U."/>
            <person name="Richards T."/>
            <person name="Worden A.Z."/>
            <person name="Zhang X."/>
            <person name="Grigoriev I.V."/>
            <person name="Allen A.E."/>
            <person name="Bidle K."/>
            <person name="Borodovsky M."/>
            <person name="Bowler C."/>
            <person name="Brownlee C."/>
            <person name="Cock J.M."/>
            <person name="Elias M."/>
            <person name="Gladyshev V.N."/>
            <person name="Groth M."/>
            <person name="Guda C."/>
            <person name="Hadaegh A."/>
            <person name="Iglesias-Rodriguez M.D."/>
            <person name="Jenkins J."/>
            <person name="Jones B.M."/>
            <person name="Lawson T."/>
            <person name="Leese F."/>
            <person name="Lindquist E."/>
            <person name="Lobanov A."/>
            <person name="Lomsadze A."/>
            <person name="Malik S.B."/>
            <person name="Marsh M.E."/>
            <person name="Mackinder L."/>
            <person name="Mock T."/>
            <person name="Mueller-Roeber B."/>
            <person name="Pagarete A."/>
            <person name="Parker M."/>
            <person name="Probert I."/>
            <person name="Quesneville H."/>
            <person name="Raines C."/>
            <person name="Rensing S.A."/>
            <person name="Riano-Pachon D.M."/>
            <person name="Richier S."/>
            <person name="Rokitta S."/>
            <person name="Shiraiwa Y."/>
            <person name="Soanes D.M."/>
            <person name="van der Giezen M."/>
            <person name="Wahlund T.M."/>
            <person name="Williams B."/>
            <person name="Wilson W."/>
            <person name="Wolfe G."/>
            <person name="Wurch L.L."/>
        </authorList>
    </citation>
    <scope>NUCLEOTIDE SEQUENCE</scope>
</reference>
<keyword evidence="4" id="KW-0820">tRNA-binding</keyword>